<evidence type="ECO:0000313" key="1">
    <source>
        <dbReference type="EMBL" id="PSR31781.1"/>
    </source>
</evidence>
<protein>
    <submittedName>
        <fullName evidence="1">Stage V sporulation protein AE</fullName>
    </submittedName>
</protein>
<evidence type="ECO:0000313" key="2">
    <source>
        <dbReference type="Proteomes" id="UP000242699"/>
    </source>
</evidence>
<gene>
    <name evidence="1" type="ORF">C7B43_00735</name>
</gene>
<dbReference type="InterPro" id="IPR025914">
    <property type="entry name" value="SpoVAE"/>
</dbReference>
<reference evidence="1 2" key="1">
    <citation type="journal article" date="2014" name="BMC Genomics">
        <title>Comparison of environmental and isolate Sulfobacillus genomes reveals diverse carbon, sulfur, nitrogen, and hydrogen metabolisms.</title>
        <authorList>
            <person name="Justice N.B."/>
            <person name="Norman A."/>
            <person name="Brown C.T."/>
            <person name="Singh A."/>
            <person name="Thomas B.C."/>
            <person name="Banfield J.F."/>
        </authorList>
    </citation>
    <scope>NUCLEOTIDE SEQUENCE [LARGE SCALE GENOMIC DNA]</scope>
    <source>
        <strain evidence="1">AMDSBA1</strain>
    </source>
</reference>
<sequence>MSRKSVIVVTDGDQTAYKALKEASRVLDLYLLRESRGNPTPLTGRHLVDRVLKAPNEPVVVMVDDRGQSATGPGERALEVLLNAPEVRVLGVVAVAANTRPVDGVRIDSSVTRRARIVQDAVDKEGKRQSSPMLYGDTVDVLDDDQGKIPIIGLGDPGKMQGLDSIEQGVPATRRALQEILARSGYNAG</sequence>
<dbReference type="AlphaFoldDB" id="A0A2T2XB93"/>
<dbReference type="Proteomes" id="UP000242699">
    <property type="component" value="Unassembled WGS sequence"/>
</dbReference>
<comment type="caution">
    <text evidence="1">The sequence shown here is derived from an EMBL/GenBank/DDBJ whole genome shotgun (WGS) entry which is preliminary data.</text>
</comment>
<proteinExistence type="predicted"/>
<dbReference type="Pfam" id="PF14097">
    <property type="entry name" value="SpoVAE"/>
    <property type="match status" value="1"/>
</dbReference>
<organism evidence="1 2">
    <name type="scientific">Sulfobacillus benefaciens</name>
    <dbReference type="NCBI Taxonomy" id="453960"/>
    <lineage>
        <taxon>Bacteria</taxon>
        <taxon>Bacillati</taxon>
        <taxon>Bacillota</taxon>
        <taxon>Clostridia</taxon>
        <taxon>Eubacteriales</taxon>
        <taxon>Clostridiales Family XVII. Incertae Sedis</taxon>
        <taxon>Sulfobacillus</taxon>
    </lineage>
</organism>
<accession>A0A2T2XB93</accession>
<dbReference type="EMBL" id="PXYT01000001">
    <property type="protein sequence ID" value="PSR31781.1"/>
    <property type="molecule type" value="Genomic_DNA"/>
</dbReference>
<name>A0A2T2XB93_9FIRM</name>